<comment type="catalytic activity">
    <reaction evidence="7">
        <text>tRNA(Gln) + L-glutamine + ATP = L-glutaminyl-tRNA(Gln) + AMP + diphosphate</text>
        <dbReference type="Rhea" id="RHEA:20121"/>
        <dbReference type="Rhea" id="RHEA-COMP:9662"/>
        <dbReference type="Rhea" id="RHEA-COMP:9681"/>
        <dbReference type="ChEBI" id="CHEBI:30616"/>
        <dbReference type="ChEBI" id="CHEBI:33019"/>
        <dbReference type="ChEBI" id="CHEBI:58359"/>
        <dbReference type="ChEBI" id="CHEBI:78442"/>
        <dbReference type="ChEBI" id="CHEBI:78521"/>
        <dbReference type="ChEBI" id="CHEBI:456215"/>
        <dbReference type="EC" id="6.1.1.18"/>
    </reaction>
</comment>
<dbReference type="EMBL" id="LJUO01000217">
    <property type="protein sequence ID" value="KPK67502.1"/>
    <property type="molecule type" value="Genomic_DNA"/>
</dbReference>
<dbReference type="CDD" id="cd00807">
    <property type="entry name" value="GlnRS_core"/>
    <property type="match status" value="1"/>
</dbReference>
<organism evidence="12 13">
    <name type="scientific">candidate division WOR_3 bacterium SM23_60</name>
    <dbReference type="NCBI Taxonomy" id="1703780"/>
    <lineage>
        <taxon>Bacteria</taxon>
        <taxon>Bacteria division WOR-3</taxon>
    </lineage>
</organism>
<dbReference type="InterPro" id="IPR011035">
    <property type="entry name" value="Ribosomal_bL25/Gln-tRNA_synth"/>
</dbReference>
<keyword evidence="2 7" id="KW-0436">Ligase</keyword>
<comment type="caution">
    <text evidence="7">Lacks conserved residue(s) required for the propagation of feature annotation.</text>
</comment>
<dbReference type="GO" id="GO:0005524">
    <property type="term" value="F:ATP binding"/>
    <property type="evidence" value="ECO:0007669"/>
    <property type="project" value="UniProtKB-UniRule"/>
</dbReference>
<evidence type="ECO:0000256" key="2">
    <source>
        <dbReference type="ARBA" id="ARBA00022598"/>
    </source>
</evidence>
<dbReference type="PATRIC" id="fig|1703780.3.peg.2401"/>
<protein>
    <recommendedName>
        <fullName evidence="7">Glutamine--tRNA ligase</fullName>
        <ecNumber evidence="7">6.1.1.18</ecNumber>
    </recommendedName>
    <alternativeName>
        <fullName evidence="7">Glutaminyl-tRNA synthetase</fullName>
        <shortName evidence="7">GlnRS</shortName>
    </alternativeName>
</protein>
<feature type="binding site" evidence="7">
    <location>
        <begin position="40"/>
        <end position="42"/>
    </location>
    <ligand>
        <name>ATP</name>
        <dbReference type="ChEBI" id="CHEBI:30616"/>
    </ligand>
</feature>
<dbReference type="SUPFAM" id="SSF50715">
    <property type="entry name" value="Ribosomal protein L25-like"/>
    <property type="match status" value="1"/>
</dbReference>
<dbReference type="NCBIfam" id="NF011291">
    <property type="entry name" value="PRK14703.1"/>
    <property type="match status" value="1"/>
</dbReference>
<feature type="binding site" evidence="7">
    <location>
        <begin position="265"/>
        <end position="266"/>
    </location>
    <ligand>
        <name>ATP</name>
        <dbReference type="ChEBI" id="CHEBI:30616"/>
    </ligand>
</feature>
<dbReference type="InterPro" id="IPR049437">
    <property type="entry name" value="tRNA-synt_1c_C2"/>
</dbReference>
<dbReference type="FunFam" id="2.40.240.10:FF:000001">
    <property type="entry name" value="Glutamine--tRNA ligase"/>
    <property type="match status" value="1"/>
</dbReference>
<dbReference type="FunFam" id="3.40.50.620:FF:000037">
    <property type="entry name" value="Glutamine--tRNA ligase cytoplasmic"/>
    <property type="match status" value="1"/>
</dbReference>
<evidence type="ECO:0000256" key="5">
    <source>
        <dbReference type="ARBA" id="ARBA00022917"/>
    </source>
</evidence>
<dbReference type="Gene3D" id="2.40.240.10">
    <property type="entry name" value="Ribosomal Protein L25, Chain P"/>
    <property type="match status" value="2"/>
</dbReference>
<proteinExistence type="inferred from homology"/>
<dbReference type="InterPro" id="IPR050132">
    <property type="entry name" value="Gln/Glu-tRNA_Ligase"/>
</dbReference>
<feature type="domain" description="Glutamyl/glutaminyl-tRNA synthetase class Ib catalytic" evidence="9">
    <location>
        <begin position="32"/>
        <end position="341"/>
    </location>
</feature>
<comment type="similarity">
    <text evidence="7 8">Belongs to the class-I aminoacyl-tRNA synthetase family.</text>
</comment>
<evidence type="ECO:0000256" key="7">
    <source>
        <dbReference type="HAMAP-Rule" id="MF_00126"/>
    </source>
</evidence>
<feature type="binding site" evidence="7">
    <location>
        <begin position="273"/>
        <end position="275"/>
    </location>
    <ligand>
        <name>ATP</name>
        <dbReference type="ChEBI" id="CHEBI:30616"/>
    </ligand>
</feature>
<dbReference type="Proteomes" id="UP000051096">
    <property type="component" value="Unassembled WGS sequence"/>
</dbReference>
<dbReference type="AlphaFoldDB" id="A0A0S8G3Z0"/>
<dbReference type="InterPro" id="IPR020059">
    <property type="entry name" value="Glu/Gln-tRNA-synth_Ib_codon-bd"/>
</dbReference>
<dbReference type="InterPro" id="IPR020056">
    <property type="entry name" value="Rbsml_bL25/Gln-tRNA_synth_N"/>
</dbReference>
<reference evidence="12 13" key="1">
    <citation type="journal article" date="2015" name="Microbiome">
        <title>Genomic resolution of linkages in carbon, nitrogen, and sulfur cycling among widespread estuary sediment bacteria.</title>
        <authorList>
            <person name="Baker B.J."/>
            <person name="Lazar C.S."/>
            <person name="Teske A.P."/>
            <person name="Dick G.J."/>
        </authorList>
    </citation>
    <scope>NUCLEOTIDE SEQUENCE [LARGE SCALE GENOMIC DNA]</scope>
    <source>
        <strain evidence="12">SM23_60</strain>
    </source>
</reference>
<keyword evidence="1 7" id="KW-0963">Cytoplasm</keyword>
<dbReference type="GO" id="GO:0006425">
    <property type="term" value="P:glutaminyl-tRNA aminoacylation"/>
    <property type="evidence" value="ECO:0007669"/>
    <property type="project" value="UniProtKB-UniRule"/>
</dbReference>
<dbReference type="Pfam" id="PF20974">
    <property type="entry name" value="tRNA-synt_1c_C2"/>
    <property type="match status" value="1"/>
</dbReference>
<comment type="subcellular location">
    <subcellularLocation>
        <location evidence="7">Cytoplasm</location>
    </subcellularLocation>
</comment>
<evidence type="ECO:0000256" key="1">
    <source>
        <dbReference type="ARBA" id="ARBA00022490"/>
    </source>
</evidence>
<gene>
    <name evidence="7" type="primary">glnS</name>
    <name evidence="12" type="ORF">AMJ87_13270</name>
</gene>
<dbReference type="InterPro" id="IPR004514">
    <property type="entry name" value="Gln-tRNA-synth"/>
</dbReference>
<dbReference type="PANTHER" id="PTHR43097">
    <property type="entry name" value="GLUTAMINE-TRNA LIGASE"/>
    <property type="match status" value="1"/>
</dbReference>
<dbReference type="InterPro" id="IPR000924">
    <property type="entry name" value="Glu/Gln-tRNA-synth"/>
</dbReference>
<evidence type="ECO:0000256" key="3">
    <source>
        <dbReference type="ARBA" id="ARBA00022741"/>
    </source>
</evidence>
<feature type="binding site" evidence="7">
    <location>
        <position position="217"/>
    </location>
    <ligand>
        <name>L-glutamine</name>
        <dbReference type="ChEBI" id="CHEBI:58359"/>
    </ligand>
</feature>
<dbReference type="InterPro" id="IPR020058">
    <property type="entry name" value="Glu/Gln-tRNA-synth_Ib_cat-dom"/>
</dbReference>
<dbReference type="InterPro" id="IPR014729">
    <property type="entry name" value="Rossmann-like_a/b/a_fold"/>
</dbReference>
<dbReference type="SUPFAM" id="SSF52374">
    <property type="entry name" value="Nucleotidylyl transferase"/>
    <property type="match status" value="1"/>
</dbReference>
<feature type="short sequence motif" description="'KMSKS' region" evidence="7">
    <location>
        <begin position="272"/>
        <end position="276"/>
    </location>
</feature>
<dbReference type="PANTHER" id="PTHR43097:SF5">
    <property type="entry name" value="GLUTAMATE--TRNA LIGASE"/>
    <property type="match status" value="1"/>
</dbReference>
<comment type="caution">
    <text evidence="12">The sequence shown here is derived from an EMBL/GenBank/DDBJ whole genome shotgun (WGS) entry which is preliminary data.</text>
</comment>
<dbReference type="GO" id="GO:0006424">
    <property type="term" value="P:glutamyl-tRNA aminoacylation"/>
    <property type="evidence" value="ECO:0007669"/>
    <property type="project" value="UniProtKB-UniRule"/>
</dbReference>
<dbReference type="PRINTS" id="PR00987">
    <property type="entry name" value="TRNASYNTHGLU"/>
</dbReference>
<dbReference type="HAMAP" id="MF_00126">
    <property type="entry name" value="Gln_tRNA_synth"/>
    <property type="match status" value="1"/>
</dbReference>
<dbReference type="Pfam" id="PF00749">
    <property type="entry name" value="tRNA-synt_1c"/>
    <property type="match status" value="1"/>
</dbReference>
<evidence type="ECO:0000313" key="12">
    <source>
        <dbReference type="EMBL" id="KPK67502.1"/>
    </source>
</evidence>
<name>A0A0S8G3Z0_UNCW3</name>
<keyword evidence="6 7" id="KW-0030">Aminoacyl-tRNA synthetase</keyword>
<keyword evidence="4 7" id="KW-0067">ATP-binding</keyword>
<evidence type="ECO:0000256" key="8">
    <source>
        <dbReference type="RuleBase" id="RU363037"/>
    </source>
</evidence>
<sequence>MAPAVPENTTKPTDFIREIINEHNRTKKFGGKVHTRFPPEPNGYVHIGNAKAINIDFGIAEEYGGLCNLRFDDSNPVKEKQEYIDSIKKDIRWLGFDWQDREYYASDYFDQLYEWAVQLIRKGKAYVDDLSADEIREYRGTLTEPGKESPYRNRSVEENLELFERMKKGEFPDGSRVLRAKIDMAAGNINMRDPVMYRILHRVHHRQGDKWCIYPTYDWVHGQSDSIEGITHSLCSLEFEDHRPLYNWFLEQLGIHHPQQIEFARLNLTYVVMSKRKLIKLVDGGYVGGWDDPRMPTLSGLRRRGYTPSSVRTFLDRIGVAKADSIIDVALLEHCLREELNKRAPRVMAVLRPLKVIIDNYPKGNVEELDAVNNPEDASMGTRKVPFSRVLYIEQDDFREEPPKKYYRLAPGREVRLRYAYFITCVDVVKDSNGNVMELHCTYDPKTRGGDAPNGRKVKATLHWVSAAHAQKVEVRLFDRLFTKENPDEVEEGNDFTANINPDSLEILEECMIEPGLAKSQPGDRYQFERQGYYCVDPDSGKDRLVFNRTVSLRDTWAKIERKQT</sequence>
<evidence type="ECO:0000259" key="9">
    <source>
        <dbReference type="Pfam" id="PF00749"/>
    </source>
</evidence>
<dbReference type="InterPro" id="IPR022861">
    <property type="entry name" value="Gln_tRNA_ligase_bac"/>
</dbReference>
<dbReference type="EC" id="6.1.1.18" evidence="7"/>
<evidence type="ECO:0000256" key="4">
    <source>
        <dbReference type="ARBA" id="ARBA00022840"/>
    </source>
</evidence>
<dbReference type="NCBIfam" id="TIGR00440">
    <property type="entry name" value="glnS"/>
    <property type="match status" value="1"/>
</dbReference>
<comment type="subunit">
    <text evidence="7">Monomer.</text>
</comment>
<dbReference type="Pfam" id="PF03950">
    <property type="entry name" value="tRNA-synt_1c_C"/>
    <property type="match status" value="1"/>
</dbReference>
<evidence type="ECO:0000313" key="13">
    <source>
        <dbReference type="Proteomes" id="UP000051096"/>
    </source>
</evidence>
<dbReference type="Gene3D" id="3.40.50.620">
    <property type="entry name" value="HUPs"/>
    <property type="match status" value="1"/>
</dbReference>
<accession>A0A0S8G3Z0</accession>
<keyword evidence="3 7" id="KW-0547">Nucleotide-binding</keyword>
<dbReference type="GO" id="GO:0004819">
    <property type="term" value="F:glutamine-tRNA ligase activity"/>
    <property type="evidence" value="ECO:0007669"/>
    <property type="project" value="UniProtKB-UniRule"/>
</dbReference>
<evidence type="ECO:0000259" key="11">
    <source>
        <dbReference type="Pfam" id="PF20974"/>
    </source>
</evidence>
<feature type="domain" description="tRNA synthetases class I (E and Q) anti-codon binding" evidence="11">
    <location>
        <begin position="461"/>
        <end position="537"/>
    </location>
</feature>
<feature type="domain" description="Glutamyl/glutaminyl-tRNA synthetase class Ib anti-codon binding" evidence="10">
    <location>
        <begin position="344"/>
        <end position="444"/>
    </location>
</feature>
<keyword evidence="5 7" id="KW-0648">Protein biosynthesis</keyword>
<feature type="binding site" evidence="7">
    <location>
        <position position="72"/>
    </location>
    <ligand>
        <name>L-glutamine</name>
        <dbReference type="ChEBI" id="CHEBI:58359"/>
    </ligand>
</feature>
<evidence type="ECO:0000259" key="10">
    <source>
        <dbReference type="Pfam" id="PF03950"/>
    </source>
</evidence>
<dbReference type="GO" id="GO:0005829">
    <property type="term" value="C:cytosol"/>
    <property type="evidence" value="ECO:0007669"/>
    <property type="project" value="TreeGrafter"/>
</dbReference>
<evidence type="ECO:0000256" key="6">
    <source>
        <dbReference type="ARBA" id="ARBA00023146"/>
    </source>
</evidence>